<name>A0A370TI83_9HELO</name>
<keyword evidence="3" id="KW-1185">Reference proteome</keyword>
<evidence type="ECO:0000313" key="2">
    <source>
        <dbReference type="EMBL" id="RDL35055.1"/>
    </source>
</evidence>
<accession>A0A370TI83</accession>
<feature type="compositionally biased region" description="Polar residues" evidence="1">
    <location>
        <begin position="41"/>
        <end position="54"/>
    </location>
</feature>
<comment type="caution">
    <text evidence="2">The sequence shown here is derived from an EMBL/GenBank/DDBJ whole genome shotgun (WGS) entry which is preliminary data.</text>
</comment>
<dbReference type="Proteomes" id="UP000254866">
    <property type="component" value="Unassembled WGS sequence"/>
</dbReference>
<proteinExistence type="predicted"/>
<dbReference type="RefSeq" id="XP_031867878.1">
    <property type="nucleotide sequence ID" value="XM_032015609.1"/>
</dbReference>
<feature type="region of interest" description="Disordered" evidence="1">
    <location>
        <begin position="24"/>
        <end position="54"/>
    </location>
</feature>
<gene>
    <name evidence="2" type="ORF">BP5553_06986</name>
</gene>
<dbReference type="AlphaFoldDB" id="A0A370TI83"/>
<sequence>MLGGNPQSYSLFSDWHSPVVLAQEPQRGIGALPLDPGNPEQPGSSPLKNSGTISHTGILANRSVF</sequence>
<evidence type="ECO:0000313" key="3">
    <source>
        <dbReference type="Proteomes" id="UP000254866"/>
    </source>
</evidence>
<organism evidence="2 3">
    <name type="scientific">Venustampulla echinocandica</name>
    <dbReference type="NCBI Taxonomy" id="2656787"/>
    <lineage>
        <taxon>Eukaryota</taxon>
        <taxon>Fungi</taxon>
        <taxon>Dikarya</taxon>
        <taxon>Ascomycota</taxon>
        <taxon>Pezizomycotina</taxon>
        <taxon>Leotiomycetes</taxon>
        <taxon>Helotiales</taxon>
        <taxon>Pleuroascaceae</taxon>
        <taxon>Venustampulla</taxon>
    </lineage>
</organism>
<evidence type="ECO:0000256" key="1">
    <source>
        <dbReference type="SAM" id="MobiDB-lite"/>
    </source>
</evidence>
<dbReference type="EMBL" id="NPIC01000006">
    <property type="protein sequence ID" value="RDL35055.1"/>
    <property type="molecule type" value="Genomic_DNA"/>
</dbReference>
<protein>
    <submittedName>
        <fullName evidence="2">Uncharacterized protein</fullName>
    </submittedName>
</protein>
<reference evidence="2 3" key="1">
    <citation type="journal article" date="2018" name="IMA Fungus">
        <title>IMA Genome-F 9: Draft genome sequence of Annulohypoxylon stygium, Aspergillus mulundensis, Berkeleyomyces basicola (syn. Thielaviopsis basicola), Ceratocystis smalleyi, two Cercospora beticola strains, Coleophoma cylindrospora, Fusarium fracticaudum, Phialophora cf. hyalina, and Morchella septimelata.</title>
        <authorList>
            <person name="Wingfield B.D."/>
            <person name="Bills G.F."/>
            <person name="Dong Y."/>
            <person name="Huang W."/>
            <person name="Nel W.J."/>
            <person name="Swalarsk-Parry B.S."/>
            <person name="Vaghefi N."/>
            <person name="Wilken P.M."/>
            <person name="An Z."/>
            <person name="de Beer Z.W."/>
            <person name="De Vos L."/>
            <person name="Chen L."/>
            <person name="Duong T.A."/>
            <person name="Gao Y."/>
            <person name="Hammerbacher A."/>
            <person name="Kikkert J.R."/>
            <person name="Li Y."/>
            <person name="Li H."/>
            <person name="Li K."/>
            <person name="Li Q."/>
            <person name="Liu X."/>
            <person name="Ma X."/>
            <person name="Naidoo K."/>
            <person name="Pethybridge S.J."/>
            <person name="Sun J."/>
            <person name="Steenkamp E.T."/>
            <person name="van der Nest M.A."/>
            <person name="van Wyk S."/>
            <person name="Wingfield M.J."/>
            <person name="Xiong C."/>
            <person name="Yue Q."/>
            <person name="Zhang X."/>
        </authorList>
    </citation>
    <scope>NUCLEOTIDE SEQUENCE [LARGE SCALE GENOMIC DNA]</scope>
    <source>
        <strain evidence="2 3">BP 5553</strain>
    </source>
</reference>
<dbReference type="GeneID" id="43599835"/>